<dbReference type="Proteomes" id="UP000028837">
    <property type="component" value="Unassembled WGS sequence"/>
</dbReference>
<comment type="caution">
    <text evidence="2">The sequence shown here is derived from an EMBL/GenBank/DDBJ whole genome shotgun (WGS) entry which is preliminary data.</text>
</comment>
<gene>
    <name evidence="2" type="ORF">TGDOM2_361980</name>
</gene>
<dbReference type="AlphaFoldDB" id="A0A086JPS1"/>
<feature type="compositionally biased region" description="Basic and acidic residues" evidence="1">
    <location>
        <begin position="31"/>
        <end position="46"/>
    </location>
</feature>
<dbReference type="EMBL" id="AHZU02001271">
    <property type="protein sequence ID" value="KFG34139.1"/>
    <property type="molecule type" value="Genomic_DNA"/>
</dbReference>
<protein>
    <submittedName>
        <fullName evidence="2">Uncharacterized protein</fullName>
    </submittedName>
</protein>
<accession>A0A086JPS1</accession>
<dbReference type="VEuPathDB" id="ToxoDB:TGDOM2_361980"/>
<reference evidence="2 3" key="1">
    <citation type="submission" date="2014-02" db="EMBL/GenBank/DDBJ databases">
        <authorList>
            <person name="Sibley D."/>
            <person name="Venepally P."/>
            <person name="Karamycheva S."/>
            <person name="Hadjithomas M."/>
            <person name="Khan A."/>
            <person name="Brunk B."/>
            <person name="Roos D."/>
            <person name="Caler E."/>
            <person name="Lorenzi H."/>
        </authorList>
    </citation>
    <scope>NUCLEOTIDE SEQUENCE [LARGE SCALE GENOMIC DNA]</scope>
    <source>
        <strain evidence="2 3">GAB2-2007-GAL-DOM2</strain>
    </source>
</reference>
<feature type="region of interest" description="Disordered" evidence="1">
    <location>
        <begin position="1"/>
        <end position="46"/>
    </location>
</feature>
<organism evidence="2 3">
    <name type="scientific">Toxoplasma gondii GAB2-2007-GAL-DOM2</name>
    <dbReference type="NCBI Taxonomy" id="1130820"/>
    <lineage>
        <taxon>Eukaryota</taxon>
        <taxon>Sar</taxon>
        <taxon>Alveolata</taxon>
        <taxon>Apicomplexa</taxon>
        <taxon>Conoidasida</taxon>
        <taxon>Coccidia</taxon>
        <taxon>Eucoccidiorida</taxon>
        <taxon>Eimeriorina</taxon>
        <taxon>Sarcocystidae</taxon>
        <taxon>Toxoplasma</taxon>
    </lineage>
</organism>
<evidence type="ECO:0000313" key="2">
    <source>
        <dbReference type="EMBL" id="KFG34139.1"/>
    </source>
</evidence>
<evidence type="ECO:0000313" key="3">
    <source>
        <dbReference type="Proteomes" id="UP000028837"/>
    </source>
</evidence>
<feature type="region of interest" description="Disordered" evidence="1">
    <location>
        <begin position="130"/>
        <end position="151"/>
    </location>
</feature>
<sequence>MDARQQRKSWRTAEKRRKRRRKKSGPRKRTREKDEGRETKKVREEIEASRIGRTSAISRFFVFSQRRSFCLSGEKSCPKRRPQGSDLPADGQQPWLCRFAADWNSGLHSKLLFLDDGFPRGRTILLSESAKAGNKGEKSVKRSKGFVVSRQ</sequence>
<name>A0A086JPS1_TOXGO</name>
<proteinExistence type="predicted"/>
<feature type="compositionally biased region" description="Basic residues" evidence="1">
    <location>
        <begin position="1"/>
        <end position="30"/>
    </location>
</feature>
<evidence type="ECO:0000256" key="1">
    <source>
        <dbReference type="SAM" id="MobiDB-lite"/>
    </source>
</evidence>